<evidence type="ECO:0000256" key="1">
    <source>
        <dbReference type="SAM" id="MobiDB-lite"/>
    </source>
</evidence>
<feature type="chain" id="PRO_5013234275" description="Carboxypeptidase regulatory-like domain-containing protein" evidence="2">
    <location>
        <begin position="19"/>
        <end position="146"/>
    </location>
</feature>
<keyword evidence="4" id="KW-1185">Reference proteome</keyword>
<organism evidence="3 4">
    <name type="scientific">Fimbriiglobus ruber</name>
    <dbReference type="NCBI Taxonomy" id="1908690"/>
    <lineage>
        <taxon>Bacteria</taxon>
        <taxon>Pseudomonadati</taxon>
        <taxon>Planctomycetota</taxon>
        <taxon>Planctomycetia</taxon>
        <taxon>Gemmatales</taxon>
        <taxon>Gemmataceae</taxon>
        <taxon>Fimbriiglobus</taxon>
    </lineage>
</organism>
<dbReference type="AlphaFoldDB" id="A0A225D9B0"/>
<reference evidence="4" key="1">
    <citation type="submission" date="2017-06" db="EMBL/GenBank/DDBJ databases">
        <title>Genome analysis of Fimbriiglobus ruber SP5, the first member of the order Planctomycetales with confirmed chitinolytic capability.</title>
        <authorList>
            <person name="Ravin N.V."/>
            <person name="Rakitin A.L."/>
            <person name="Ivanova A.A."/>
            <person name="Beletsky A.V."/>
            <person name="Kulichevskaya I.S."/>
            <person name="Mardanov A.V."/>
            <person name="Dedysh S.N."/>
        </authorList>
    </citation>
    <scope>NUCLEOTIDE SEQUENCE [LARGE SCALE GENOMIC DNA]</scope>
    <source>
        <strain evidence="4">SP5</strain>
    </source>
</reference>
<feature type="signal peptide" evidence="2">
    <location>
        <begin position="1"/>
        <end position="18"/>
    </location>
</feature>
<evidence type="ECO:0008006" key="5">
    <source>
        <dbReference type="Google" id="ProtNLM"/>
    </source>
</evidence>
<dbReference type="EMBL" id="NIDE01000014">
    <property type="protein sequence ID" value="OWK38190.1"/>
    <property type="molecule type" value="Genomic_DNA"/>
</dbReference>
<dbReference type="RefSeq" id="WP_088258040.1">
    <property type="nucleotide sequence ID" value="NZ_NIDE01000014.1"/>
</dbReference>
<comment type="caution">
    <text evidence="3">The sequence shown here is derived from an EMBL/GenBank/DDBJ whole genome shotgun (WGS) entry which is preliminary data.</text>
</comment>
<gene>
    <name evidence="3" type="ORF">FRUB_07310</name>
</gene>
<sequence>MYRTVFRRILGLAFAALAVGAGGCGPGSHDVTGRVSYNGVPLDKPEGQIVFIGPAGDQVVAGIGPDGSYRALGVTGGPNKVAVYYPNPKAKRDKLTKPKPGEPPPAAAATPFLTPAKYASADTSGFSVTVGKGTVFDTDLTGPKIP</sequence>
<dbReference type="PROSITE" id="PS51257">
    <property type="entry name" value="PROKAR_LIPOPROTEIN"/>
    <property type="match status" value="1"/>
</dbReference>
<accession>A0A225D9B0</accession>
<protein>
    <recommendedName>
        <fullName evidence="5">Carboxypeptidase regulatory-like domain-containing protein</fullName>
    </recommendedName>
</protein>
<name>A0A225D9B0_9BACT</name>
<keyword evidence="2" id="KW-0732">Signal</keyword>
<evidence type="ECO:0000313" key="4">
    <source>
        <dbReference type="Proteomes" id="UP000214646"/>
    </source>
</evidence>
<feature type="region of interest" description="Disordered" evidence="1">
    <location>
        <begin position="88"/>
        <end position="110"/>
    </location>
</feature>
<evidence type="ECO:0000313" key="3">
    <source>
        <dbReference type="EMBL" id="OWK38190.1"/>
    </source>
</evidence>
<proteinExistence type="predicted"/>
<dbReference type="Proteomes" id="UP000214646">
    <property type="component" value="Unassembled WGS sequence"/>
</dbReference>
<evidence type="ECO:0000256" key="2">
    <source>
        <dbReference type="SAM" id="SignalP"/>
    </source>
</evidence>